<dbReference type="EMBL" id="LSYV01000029">
    <property type="protein sequence ID" value="KXZ48389.1"/>
    <property type="molecule type" value="Genomic_DNA"/>
</dbReference>
<protein>
    <recommendedName>
        <fullName evidence="2">Peptidase M11 gametolysin domain-containing protein</fullName>
    </recommendedName>
</protein>
<evidence type="ECO:0000256" key="1">
    <source>
        <dbReference type="SAM" id="MobiDB-lite"/>
    </source>
</evidence>
<dbReference type="STRING" id="33097.A0A150GEW4"/>
<feature type="region of interest" description="Disordered" evidence="1">
    <location>
        <begin position="242"/>
        <end position="266"/>
    </location>
</feature>
<feature type="compositionally biased region" description="Low complexity" evidence="1">
    <location>
        <begin position="57"/>
        <end position="67"/>
    </location>
</feature>
<organism evidence="3 4">
    <name type="scientific">Gonium pectorale</name>
    <name type="common">Green alga</name>
    <dbReference type="NCBI Taxonomy" id="33097"/>
    <lineage>
        <taxon>Eukaryota</taxon>
        <taxon>Viridiplantae</taxon>
        <taxon>Chlorophyta</taxon>
        <taxon>core chlorophytes</taxon>
        <taxon>Chlorophyceae</taxon>
        <taxon>CS clade</taxon>
        <taxon>Chlamydomonadales</taxon>
        <taxon>Volvocaceae</taxon>
        <taxon>Gonium</taxon>
    </lineage>
</organism>
<evidence type="ECO:0000313" key="4">
    <source>
        <dbReference type="Proteomes" id="UP000075714"/>
    </source>
</evidence>
<reference evidence="4" key="1">
    <citation type="journal article" date="2016" name="Nat. Commun.">
        <title>The Gonium pectorale genome demonstrates co-option of cell cycle regulation during the evolution of multicellularity.</title>
        <authorList>
            <person name="Hanschen E.R."/>
            <person name="Marriage T.N."/>
            <person name="Ferris P.J."/>
            <person name="Hamaji T."/>
            <person name="Toyoda A."/>
            <person name="Fujiyama A."/>
            <person name="Neme R."/>
            <person name="Noguchi H."/>
            <person name="Minakuchi Y."/>
            <person name="Suzuki M."/>
            <person name="Kawai-Toyooka H."/>
            <person name="Smith D.R."/>
            <person name="Sparks H."/>
            <person name="Anderson J."/>
            <person name="Bakaric R."/>
            <person name="Luria V."/>
            <person name="Karger A."/>
            <person name="Kirschner M.W."/>
            <person name="Durand P.M."/>
            <person name="Michod R.E."/>
            <person name="Nozaki H."/>
            <person name="Olson B.J."/>
        </authorList>
    </citation>
    <scope>NUCLEOTIDE SEQUENCE [LARGE SCALE GENOMIC DNA]</scope>
    <source>
        <strain evidence="4">NIES-2863</strain>
    </source>
</reference>
<evidence type="ECO:0000313" key="3">
    <source>
        <dbReference type="EMBL" id="KXZ48389.1"/>
    </source>
</evidence>
<feature type="domain" description="Peptidase M11 gametolysin" evidence="2">
    <location>
        <begin position="206"/>
        <end position="508"/>
    </location>
</feature>
<sequence length="571" mass="56495">MGAAAVAPERPAEVEGVPAGPLPLSGPAAVAAAVAALHAGGPGAALRVVSMRRLDPAPGAASVAPSSGGEGWQGGGSGSRPGPGDAAESGTAAGGAAAAAEQSAPNASAADGGETASSLPGGGPWPRARQRRLQQQADGRAVARRYLDPRPLNGGELSTLFVIVDLCGLGAGPAVGREDLESLLFEPASSPSSSPPGDASGGSTAQSLEGYVDTCSLGSARLSRSNSRVVGPYKLPCSYTAPSAGATDSDTARDADAAGGGGGNGAADGVIDPREAAAAAAAAGGALSWTAYGCSVRDVFGWADAAAAAAVADGVEPSRYSHLLLVLPPGMRSWAGPACSWTGLATVGPAVVRPDGLYGQGYAWISGDYARTLPSYLHELGHNLWLSHAGLGSCPDCDWSCTMGLCCRTRCFNGPHSWQLGWAAPAPGAVLSAASLAPGAVRRLALPAARLTRASLLVVYADWVAAAEVAAPPTLFVSYRPRQGPYDSDIPLAYSDGVLVHSYNGTSQIDAQPTRLHARLYAGDVWWDAPPDAVVAAAQLAGGAGGGGPVAAIAATAAAAAAAAHASTLTA</sequence>
<feature type="region of interest" description="Disordered" evidence="1">
    <location>
        <begin position="1"/>
        <end position="25"/>
    </location>
</feature>
<feature type="region of interest" description="Disordered" evidence="1">
    <location>
        <begin position="57"/>
        <end position="140"/>
    </location>
</feature>
<name>A0A150GEW4_GONPE</name>
<accession>A0A150GEW4</accession>
<proteinExistence type="predicted"/>
<dbReference type="Pfam" id="PF05548">
    <property type="entry name" value="Peptidase_M11"/>
    <property type="match status" value="1"/>
</dbReference>
<dbReference type="AlphaFoldDB" id="A0A150GEW4"/>
<dbReference type="InterPro" id="IPR008752">
    <property type="entry name" value="Peptidase_M11"/>
</dbReference>
<feature type="compositionally biased region" description="Gly residues" evidence="1">
    <location>
        <begin position="68"/>
        <end position="81"/>
    </location>
</feature>
<comment type="caution">
    <text evidence="3">The sequence shown here is derived from an EMBL/GenBank/DDBJ whole genome shotgun (WGS) entry which is preliminary data.</text>
</comment>
<feature type="compositionally biased region" description="Low complexity" evidence="1">
    <location>
        <begin position="82"/>
        <end position="110"/>
    </location>
</feature>
<gene>
    <name evidence="3" type="ORF">GPECTOR_28g796</name>
</gene>
<dbReference type="SUPFAM" id="SSF55486">
    <property type="entry name" value="Metalloproteases ('zincins'), catalytic domain"/>
    <property type="match status" value="1"/>
</dbReference>
<dbReference type="OrthoDB" id="551331at2759"/>
<feature type="compositionally biased region" description="Low complexity" evidence="1">
    <location>
        <begin position="187"/>
        <end position="203"/>
    </location>
</feature>
<dbReference type="Proteomes" id="UP000075714">
    <property type="component" value="Unassembled WGS sequence"/>
</dbReference>
<evidence type="ECO:0000259" key="2">
    <source>
        <dbReference type="Pfam" id="PF05548"/>
    </source>
</evidence>
<feature type="region of interest" description="Disordered" evidence="1">
    <location>
        <begin position="186"/>
        <end position="206"/>
    </location>
</feature>
<keyword evidence="4" id="KW-1185">Reference proteome</keyword>